<feature type="domain" description="Tyrosine specific protein phosphatases" evidence="10">
    <location>
        <begin position="264"/>
        <end position="335"/>
    </location>
</feature>
<dbReference type="PANTHER" id="PTHR12305">
    <property type="entry name" value="PHOSPHATASE WITH HOMOLOGY TO TENSIN"/>
    <property type="match status" value="1"/>
</dbReference>
<evidence type="ECO:0000256" key="4">
    <source>
        <dbReference type="ARBA" id="ARBA00022490"/>
    </source>
</evidence>
<organism evidence="12 13">
    <name type="scientific">Strongyloides papillosus</name>
    <name type="common">Intestinal threadworm</name>
    <dbReference type="NCBI Taxonomy" id="174720"/>
    <lineage>
        <taxon>Eukaryota</taxon>
        <taxon>Metazoa</taxon>
        <taxon>Ecdysozoa</taxon>
        <taxon>Nematoda</taxon>
        <taxon>Chromadorea</taxon>
        <taxon>Rhabditida</taxon>
        <taxon>Tylenchina</taxon>
        <taxon>Panagrolaimomorpha</taxon>
        <taxon>Strongyloidoidea</taxon>
        <taxon>Strongyloididae</taxon>
        <taxon>Strongyloides</taxon>
    </lineage>
</organism>
<accession>A0A0N5BGX7</accession>
<evidence type="ECO:0000256" key="3">
    <source>
        <dbReference type="ARBA" id="ARBA00007881"/>
    </source>
</evidence>
<keyword evidence="5" id="KW-0378">Hydrolase</keyword>
<dbReference type="GO" id="GO:0046856">
    <property type="term" value="P:phosphatidylinositol dephosphorylation"/>
    <property type="evidence" value="ECO:0007669"/>
    <property type="project" value="TreeGrafter"/>
</dbReference>
<feature type="compositionally biased region" description="Polar residues" evidence="9">
    <location>
        <begin position="936"/>
        <end position="950"/>
    </location>
</feature>
<dbReference type="GO" id="GO:0048870">
    <property type="term" value="P:cell motility"/>
    <property type="evidence" value="ECO:0007669"/>
    <property type="project" value="TreeGrafter"/>
</dbReference>
<dbReference type="PROSITE" id="PS51181">
    <property type="entry name" value="PPASE_TENSIN"/>
    <property type="match status" value="1"/>
</dbReference>
<evidence type="ECO:0000256" key="9">
    <source>
        <dbReference type="SAM" id="MobiDB-lite"/>
    </source>
</evidence>
<keyword evidence="6" id="KW-0904">Protein phosphatase</keyword>
<protein>
    <submittedName>
        <fullName evidence="13">Phosphatase tensin-type domain-containing protein</fullName>
    </submittedName>
</protein>
<dbReference type="GO" id="GO:0043491">
    <property type="term" value="P:phosphatidylinositol 3-kinase/protein kinase B signal transduction"/>
    <property type="evidence" value="ECO:0007669"/>
    <property type="project" value="TreeGrafter"/>
</dbReference>
<dbReference type="GO" id="GO:0016314">
    <property type="term" value="F:phosphatidylinositol-3,4,5-trisphosphate 3-phosphatase activity"/>
    <property type="evidence" value="ECO:0007669"/>
    <property type="project" value="TreeGrafter"/>
</dbReference>
<reference evidence="13" key="1">
    <citation type="submission" date="2017-02" db="UniProtKB">
        <authorList>
            <consortium name="WormBaseParasite"/>
        </authorList>
    </citation>
    <scope>IDENTIFICATION</scope>
</reference>
<dbReference type="CDD" id="cd14509">
    <property type="entry name" value="PTP_PTEN"/>
    <property type="match status" value="1"/>
</dbReference>
<dbReference type="InterPro" id="IPR029021">
    <property type="entry name" value="Prot-tyrosine_phosphatase-like"/>
</dbReference>
<dbReference type="GO" id="GO:0004725">
    <property type="term" value="F:protein tyrosine phosphatase activity"/>
    <property type="evidence" value="ECO:0007669"/>
    <property type="project" value="TreeGrafter"/>
</dbReference>
<feature type="compositionally biased region" description="Low complexity" evidence="9">
    <location>
        <begin position="973"/>
        <end position="989"/>
    </location>
</feature>
<dbReference type="GO" id="GO:0005886">
    <property type="term" value="C:plasma membrane"/>
    <property type="evidence" value="ECO:0007669"/>
    <property type="project" value="TreeGrafter"/>
</dbReference>
<dbReference type="Proteomes" id="UP000046392">
    <property type="component" value="Unplaced"/>
</dbReference>
<keyword evidence="4" id="KW-0963">Cytoplasm</keyword>
<evidence type="ECO:0000259" key="10">
    <source>
        <dbReference type="PROSITE" id="PS50056"/>
    </source>
</evidence>
<dbReference type="PROSITE" id="PS50056">
    <property type="entry name" value="TYR_PHOSPHATASE_2"/>
    <property type="match status" value="1"/>
</dbReference>
<dbReference type="GO" id="GO:0050793">
    <property type="term" value="P:regulation of developmental process"/>
    <property type="evidence" value="ECO:0007669"/>
    <property type="project" value="UniProtKB-ARBA"/>
</dbReference>
<dbReference type="GO" id="GO:0051896">
    <property type="term" value="P:regulation of phosphatidylinositol 3-kinase/protein kinase B signal transduction"/>
    <property type="evidence" value="ECO:0007669"/>
    <property type="project" value="TreeGrafter"/>
</dbReference>
<dbReference type="SMART" id="SM01326">
    <property type="entry name" value="PTEN_C2"/>
    <property type="match status" value="1"/>
</dbReference>
<evidence type="ECO:0000256" key="7">
    <source>
        <dbReference type="ARBA" id="ARBA00023098"/>
    </source>
</evidence>
<evidence type="ECO:0000256" key="8">
    <source>
        <dbReference type="ARBA" id="ARBA00023273"/>
    </source>
</evidence>
<proteinExistence type="inferred from homology"/>
<feature type="region of interest" description="Disordered" evidence="9">
    <location>
        <begin position="930"/>
        <end position="1043"/>
    </location>
</feature>
<feature type="compositionally biased region" description="Basic and acidic residues" evidence="9">
    <location>
        <begin position="792"/>
        <end position="811"/>
    </location>
</feature>
<feature type="compositionally biased region" description="Low complexity" evidence="9">
    <location>
        <begin position="996"/>
        <end position="1020"/>
    </location>
</feature>
<dbReference type="InterPro" id="IPR014020">
    <property type="entry name" value="Tensin_C2-dom"/>
</dbReference>
<dbReference type="InterPro" id="IPR051281">
    <property type="entry name" value="Dual-spec_lipid-protein_phosph"/>
</dbReference>
<comment type="subcellular location">
    <subcellularLocation>
        <location evidence="1">Cell projection</location>
        <location evidence="1">Neuron projection</location>
    </subcellularLocation>
    <subcellularLocation>
        <location evidence="2">Cytoplasm</location>
    </subcellularLocation>
</comment>
<feature type="compositionally biased region" description="Basic and acidic residues" evidence="9">
    <location>
        <begin position="956"/>
        <end position="969"/>
    </location>
</feature>
<keyword evidence="12" id="KW-1185">Reference proteome</keyword>
<dbReference type="InterPro" id="IPR003595">
    <property type="entry name" value="Tyr_Pase_cat"/>
</dbReference>
<dbReference type="STRING" id="174720.A0A0N5BGX7"/>
<evidence type="ECO:0000313" key="12">
    <source>
        <dbReference type="Proteomes" id="UP000046392"/>
    </source>
</evidence>
<dbReference type="GO" id="GO:0008285">
    <property type="term" value="P:negative regulation of cell population proliferation"/>
    <property type="evidence" value="ECO:0007669"/>
    <property type="project" value="TreeGrafter"/>
</dbReference>
<dbReference type="WBParaSite" id="SPAL_0000522800.1">
    <property type="protein sequence ID" value="SPAL_0000522800.1"/>
    <property type="gene ID" value="SPAL_0000522800"/>
</dbReference>
<dbReference type="Gene3D" id="3.90.190.10">
    <property type="entry name" value="Protein tyrosine phosphatase superfamily"/>
    <property type="match status" value="1"/>
</dbReference>
<dbReference type="InterPro" id="IPR029023">
    <property type="entry name" value="Tensin_phosphatase"/>
</dbReference>
<keyword evidence="7" id="KW-0443">Lipid metabolism</keyword>
<dbReference type="PROSITE" id="PS00383">
    <property type="entry name" value="TYR_PHOSPHATASE_1"/>
    <property type="match status" value="1"/>
</dbReference>
<comment type="similarity">
    <text evidence="3">Belongs to the PTEN phosphatase protein family.</text>
</comment>
<evidence type="ECO:0000259" key="11">
    <source>
        <dbReference type="PROSITE" id="PS51181"/>
    </source>
</evidence>
<dbReference type="SMART" id="SM00404">
    <property type="entry name" value="PTPc_motif"/>
    <property type="match status" value="1"/>
</dbReference>
<feature type="region of interest" description="Disordered" evidence="9">
    <location>
        <begin position="759"/>
        <end position="811"/>
    </location>
</feature>
<dbReference type="SUPFAM" id="SSF52799">
    <property type="entry name" value="(Phosphotyrosine protein) phosphatases II"/>
    <property type="match status" value="1"/>
</dbReference>
<sequence>MADANLKSNKITCNNDSASSFKKNDTSNDNISQTSSLLNINQLSFTSNNEMKNSNDSKCPSHSKITSSGISTLSFSSTTDLCSTNDSLSQYTLCQSTIREETFSNDDNTSTMTTNILSNNEQLYDSNKEVKILDITHQYYNNSNKFAKVNSTASMSSQGSGKICNPLKKIVSQNRRRYISDEFNLDLTYITDRIIAMGYPAEYSEKLYRNSMEDTKNFLEHYHSKHYLVFNLRGQFTYDEKNFDNRVRIFEMTDHHPPKLELMAPFCREVHRYLQEDPRNVVAVHCKAGKGRTGVMICAYLVYINFYKSPRKIMEYYSIIRTMNNKGVTIPSQRRYVYYFHHLRQKKLNYFPLRIELVGIYIERPPRSDTKFTKGLLKIRVADRDIEVYCGKGLSFNGRIADEEDEIWRMYPLSVGEDQYNPINPQEGNNIISRRCYGWTVSKSGKRVFLEGDVRIDLFCEPQVKLIGYKKDDIKIGHIWFNTLFTCPGYCDGVYIHGDEVYTYPNNKSDLVKEVIKPIVKNHKEMEYKSLSTSSIPNKSISRESDKKNHIISEVSKNTSKIGLSLSKVKQKFSKKSDNISSNAKVNYGRKSLPETSRKDNSIYDDCDTLKYESDFEYSKEIVVEKPPGLNDHCPEESLKLIYSKGRKPPRYYIEEMFKEAYEKNLIVDTYNEKRLSIVGKGKLMPKSPEGEPYGDGPYCLRRKANEHVQVYSVMEVDRAYKNKSIDGEFKLIIVTRCIDTENKDEVEMANKFINETYKKQRERDIRKNRNSQRKSSHTTDSSNIYGGYKDNFNKSDYDDQTFKDDPRLEDENQRQYFFRQRIDSLSRHPDIHYHCPLKTYTSTECVNGNCGLKNKQNEYDNTINHINSNKNDVKNEEIDKVSNEKCMNHERSNIFYDDEDCEIYEGSNNVNNQKSGRTRTMIPATALEHFGTAKPNFSSPSVTPRTSGSYEADDQNLKDSLPGKKVHENIAVSKNSTSSTRSSVTSHSVQEDINSSESSWATSSSCSSSTSILDTSCDSRNIGNSKVCEEGDVTPNYPIHDD</sequence>
<dbReference type="AlphaFoldDB" id="A0A0N5BGX7"/>
<dbReference type="InterPro" id="IPR045101">
    <property type="entry name" value="PTP_PTEN"/>
</dbReference>
<keyword evidence="8" id="KW-0966">Cell projection</keyword>
<name>A0A0N5BGX7_STREA</name>
<evidence type="ECO:0000256" key="1">
    <source>
        <dbReference type="ARBA" id="ARBA00004487"/>
    </source>
</evidence>
<feature type="compositionally biased region" description="Basic and acidic residues" evidence="9">
    <location>
        <begin position="759"/>
        <end position="768"/>
    </location>
</feature>
<dbReference type="InterPro" id="IPR000387">
    <property type="entry name" value="Tyr_Pase_dom"/>
</dbReference>
<feature type="domain" description="Phosphatase tensin-type" evidence="11">
    <location>
        <begin position="176"/>
        <end position="347"/>
    </location>
</feature>
<dbReference type="GO" id="GO:0043005">
    <property type="term" value="C:neuron projection"/>
    <property type="evidence" value="ECO:0007669"/>
    <property type="project" value="UniProtKB-SubCell"/>
</dbReference>
<dbReference type="GO" id="GO:0005634">
    <property type="term" value="C:nucleus"/>
    <property type="evidence" value="ECO:0007669"/>
    <property type="project" value="TreeGrafter"/>
</dbReference>
<evidence type="ECO:0000256" key="2">
    <source>
        <dbReference type="ARBA" id="ARBA00004496"/>
    </source>
</evidence>
<dbReference type="PANTHER" id="PTHR12305:SF81">
    <property type="entry name" value="PHOSPHATIDYLINOSITOL 3,4,5-TRISPHOSPHATE 3-PHOSPHATASE AND DUAL-SPECIFICITY PROTEIN PHOSPHATASE PTEN"/>
    <property type="match status" value="1"/>
</dbReference>
<dbReference type="Pfam" id="PF22785">
    <property type="entry name" value="Tc-R-P"/>
    <property type="match status" value="1"/>
</dbReference>
<evidence type="ECO:0000313" key="13">
    <source>
        <dbReference type="WBParaSite" id="SPAL_0000522800.1"/>
    </source>
</evidence>
<evidence type="ECO:0000256" key="5">
    <source>
        <dbReference type="ARBA" id="ARBA00022801"/>
    </source>
</evidence>
<dbReference type="GO" id="GO:0005829">
    <property type="term" value="C:cytosol"/>
    <property type="evidence" value="ECO:0007669"/>
    <property type="project" value="TreeGrafter"/>
</dbReference>
<evidence type="ECO:0000256" key="6">
    <source>
        <dbReference type="ARBA" id="ARBA00022912"/>
    </source>
</evidence>
<dbReference type="InterPro" id="IPR016130">
    <property type="entry name" value="Tyr_Pase_AS"/>
</dbReference>